<gene>
    <name evidence="1" type="ORF">CBER1_07969</name>
</gene>
<dbReference type="PANTHER" id="PTHR42085">
    <property type="entry name" value="F-BOX DOMAIN-CONTAINING PROTEIN"/>
    <property type="match status" value="1"/>
</dbReference>
<dbReference type="PANTHER" id="PTHR42085:SF1">
    <property type="entry name" value="F-BOX DOMAIN-CONTAINING PROTEIN"/>
    <property type="match status" value="1"/>
</dbReference>
<dbReference type="STRING" id="357750.A0A2S6BVL4"/>
<sequence>MENSPLNELSAELRNEIYQLVLRRDKPLVICSEHLDSASTAVQPPTTRVCRQIREEALGMFYHCNTFLIEMITSQFWSLNYSYLWDFPCEAIWEDSGGYCVPSSEQYEILDRRTNEVSDWLKCTKQKHHDAIKKARVVFYTPCWHWDDQWESDPRFDWSPLLDSLRQSGYLGAEGTPKLKATDEARRYFEELGLDVEVMTWEKLWSPKVSYCSHCRAPLQETKLSPHHSSAQPRLDLRQSIQLTAADLSSSNPLLLVAMENSLLGKLPAELRNNIYKFVLEAEKPLVICSQSRNLNTATQPSLTRVCRQIRSETLEIFYHSNTFIAEIETYSETTWSKADGVTDRADQIEKWFNCTTRKHYTTIHDLQLEIASGGWCYHSDIEEEFKYLIQTLKRLGLVGKKGRKGKMKVIMWLYADCNDDRLVPLVKRLAGQFFKECGLKVKVVWENQDGTLK</sequence>
<dbReference type="OrthoDB" id="3650885at2759"/>
<reference evidence="2" key="1">
    <citation type="journal article" date="2017" name="bioRxiv">
        <title>Conservation of a gene cluster reveals novel cercosporin biosynthetic mechanisms and extends production to the genus Colletotrichum.</title>
        <authorList>
            <person name="de Jonge R."/>
            <person name="Ebert M.K."/>
            <person name="Huitt-Roehl C.R."/>
            <person name="Pal P."/>
            <person name="Suttle J.C."/>
            <person name="Spanner R.E."/>
            <person name="Neubauer J.D."/>
            <person name="Jurick W.M.II."/>
            <person name="Stott K.A."/>
            <person name="Secor G.A."/>
            <person name="Thomma B.P.H.J."/>
            <person name="Van de Peer Y."/>
            <person name="Townsend C.A."/>
            <person name="Bolton M.D."/>
        </authorList>
    </citation>
    <scope>NUCLEOTIDE SEQUENCE [LARGE SCALE GENOMIC DNA]</scope>
    <source>
        <strain evidence="2">CBS538.71</strain>
    </source>
</reference>
<evidence type="ECO:0000313" key="2">
    <source>
        <dbReference type="Proteomes" id="UP000237631"/>
    </source>
</evidence>
<protein>
    <submittedName>
        <fullName evidence="1">Uncharacterized protein</fullName>
    </submittedName>
</protein>
<evidence type="ECO:0000313" key="1">
    <source>
        <dbReference type="EMBL" id="PPJ51503.1"/>
    </source>
</evidence>
<keyword evidence="2" id="KW-1185">Reference proteome</keyword>
<dbReference type="AlphaFoldDB" id="A0A2S6BVL4"/>
<dbReference type="EMBL" id="PNEN01001751">
    <property type="protein sequence ID" value="PPJ51503.1"/>
    <property type="molecule type" value="Genomic_DNA"/>
</dbReference>
<dbReference type="InterPro" id="IPR038883">
    <property type="entry name" value="AN11006-like"/>
</dbReference>
<name>A0A2S6BVL4_9PEZI</name>
<organism evidence="1 2">
    <name type="scientific">Cercospora berteroae</name>
    <dbReference type="NCBI Taxonomy" id="357750"/>
    <lineage>
        <taxon>Eukaryota</taxon>
        <taxon>Fungi</taxon>
        <taxon>Dikarya</taxon>
        <taxon>Ascomycota</taxon>
        <taxon>Pezizomycotina</taxon>
        <taxon>Dothideomycetes</taxon>
        <taxon>Dothideomycetidae</taxon>
        <taxon>Mycosphaerellales</taxon>
        <taxon>Mycosphaerellaceae</taxon>
        <taxon>Cercospora</taxon>
    </lineage>
</organism>
<dbReference type="Proteomes" id="UP000237631">
    <property type="component" value="Unassembled WGS sequence"/>
</dbReference>
<comment type="caution">
    <text evidence="1">The sequence shown here is derived from an EMBL/GenBank/DDBJ whole genome shotgun (WGS) entry which is preliminary data.</text>
</comment>
<proteinExistence type="predicted"/>
<accession>A0A2S6BVL4</accession>